<comment type="caution">
    <text evidence="2">The sequence shown here is derived from an EMBL/GenBank/DDBJ whole genome shotgun (WGS) entry which is preliminary data.</text>
</comment>
<gene>
    <name evidence="2" type="ORF">GCM10025868_14490</name>
</gene>
<evidence type="ECO:0000313" key="2">
    <source>
        <dbReference type="EMBL" id="GMA86199.1"/>
    </source>
</evidence>
<feature type="region of interest" description="Disordered" evidence="1">
    <location>
        <begin position="219"/>
        <end position="273"/>
    </location>
</feature>
<organism evidence="2 3">
    <name type="scientific">Angustibacter aerolatus</name>
    <dbReference type="NCBI Taxonomy" id="1162965"/>
    <lineage>
        <taxon>Bacteria</taxon>
        <taxon>Bacillati</taxon>
        <taxon>Actinomycetota</taxon>
        <taxon>Actinomycetes</taxon>
        <taxon>Kineosporiales</taxon>
        <taxon>Kineosporiaceae</taxon>
    </lineage>
</organism>
<name>A0ABQ6JFL4_9ACTN</name>
<dbReference type="EMBL" id="BSUZ01000001">
    <property type="protein sequence ID" value="GMA86199.1"/>
    <property type="molecule type" value="Genomic_DNA"/>
</dbReference>
<keyword evidence="3" id="KW-1185">Reference proteome</keyword>
<sequence length="273" mass="28044">MTVCNWGSAPSRTTQCYVLLPRTRSRVGRRAGSALAGVLAAATIVPLTGTPAHALAQAAGTGDALGVVAQDSFSRSAAGGLGTADVGGSWTVAGAGTEFSVASSVARLRLSKPGAGTGAYLLDTSATDVDLTRLGGDRPAPTGGGTYVYVEGRRVAGAGDYRLCLRYLADRTLVVALLRVQGGTETTLGSTTLAGWTTAAGKQAGTAAAARHLAHAVRGQGLGRRHRRARRVAAQGDRRGSDPADRRQPRRRHLPVGQARPVPRRPPRSAPSP</sequence>
<protein>
    <submittedName>
        <fullName evidence="2">Uncharacterized protein</fullName>
    </submittedName>
</protein>
<reference evidence="3" key="1">
    <citation type="journal article" date="2019" name="Int. J. Syst. Evol. Microbiol.">
        <title>The Global Catalogue of Microorganisms (GCM) 10K type strain sequencing project: providing services to taxonomists for standard genome sequencing and annotation.</title>
        <authorList>
            <consortium name="The Broad Institute Genomics Platform"/>
            <consortium name="The Broad Institute Genome Sequencing Center for Infectious Disease"/>
            <person name="Wu L."/>
            <person name="Ma J."/>
        </authorList>
    </citation>
    <scope>NUCLEOTIDE SEQUENCE [LARGE SCALE GENOMIC DNA]</scope>
    <source>
        <strain evidence="3">NBRC 108730</strain>
    </source>
</reference>
<feature type="compositionally biased region" description="Basic and acidic residues" evidence="1">
    <location>
        <begin position="236"/>
        <end position="247"/>
    </location>
</feature>
<evidence type="ECO:0000256" key="1">
    <source>
        <dbReference type="SAM" id="MobiDB-lite"/>
    </source>
</evidence>
<dbReference type="Proteomes" id="UP001157017">
    <property type="component" value="Unassembled WGS sequence"/>
</dbReference>
<accession>A0ABQ6JFL4</accession>
<evidence type="ECO:0000313" key="3">
    <source>
        <dbReference type="Proteomes" id="UP001157017"/>
    </source>
</evidence>
<proteinExistence type="predicted"/>